<reference evidence="1" key="1">
    <citation type="submission" date="2023-03" db="EMBL/GenBank/DDBJ databases">
        <title>Massive genome expansion in bonnet fungi (Mycena s.s.) driven by repeated elements and novel gene families across ecological guilds.</title>
        <authorList>
            <consortium name="Lawrence Berkeley National Laboratory"/>
            <person name="Harder C.B."/>
            <person name="Miyauchi S."/>
            <person name="Viragh M."/>
            <person name="Kuo A."/>
            <person name="Thoen E."/>
            <person name="Andreopoulos B."/>
            <person name="Lu D."/>
            <person name="Skrede I."/>
            <person name="Drula E."/>
            <person name="Henrissat B."/>
            <person name="Morin E."/>
            <person name="Kohler A."/>
            <person name="Barry K."/>
            <person name="LaButti K."/>
            <person name="Morin E."/>
            <person name="Salamov A."/>
            <person name="Lipzen A."/>
            <person name="Mereny Z."/>
            <person name="Hegedus B."/>
            <person name="Baldrian P."/>
            <person name="Stursova M."/>
            <person name="Weitz H."/>
            <person name="Taylor A."/>
            <person name="Grigoriev I.V."/>
            <person name="Nagy L.G."/>
            <person name="Martin F."/>
            <person name="Kauserud H."/>
        </authorList>
    </citation>
    <scope>NUCLEOTIDE SEQUENCE</scope>
    <source>
        <strain evidence="1">9144</strain>
    </source>
</reference>
<dbReference type="AlphaFoldDB" id="A0AAD6VV37"/>
<name>A0AAD6VV37_9AGAR</name>
<dbReference type="Proteomes" id="UP001219525">
    <property type="component" value="Unassembled WGS sequence"/>
</dbReference>
<dbReference type="EMBL" id="JARJCW010000014">
    <property type="protein sequence ID" value="KAJ7217331.1"/>
    <property type="molecule type" value="Genomic_DNA"/>
</dbReference>
<comment type="caution">
    <text evidence="1">The sequence shown here is derived from an EMBL/GenBank/DDBJ whole genome shotgun (WGS) entry which is preliminary data.</text>
</comment>
<evidence type="ECO:0000313" key="1">
    <source>
        <dbReference type="EMBL" id="KAJ7217331.1"/>
    </source>
</evidence>
<proteinExistence type="predicted"/>
<organism evidence="1 2">
    <name type="scientific">Mycena pura</name>
    <dbReference type="NCBI Taxonomy" id="153505"/>
    <lineage>
        <taxon>Eukaryota</taxon>
        <taxon>Fungi</taxon>
        <taxon>Dikarya</taxon>
        <taxon>Basidiomycota</taxon>
        <taxon>Agaricomycotina</taxon>
        <taxon>Agaricomycetes</taxon>
        <taxon>Agaricomycetidae</taxon>
        <taxon>Agaricales</taxon>
        <taxon>Marasmiineae</taxon>
        <taxon>Mycenaceae</taxon>
        <taxon>Mycena</taxon>
    </lineage>
</organism>
<keyword evidence="2" id="KW-1185">Reference proteome</keyword>
<gene>
    <name evidence="1" type="ORF">GGX14DRAFT_391131</name>
</gene>
<evidence type="ECO:0000313" key="2">
    <source>
        <dbReference type="Proteomes" id="UP001219525"/>
    </source>
</evidence>
<sequence>MVHVQSAAAQTRSEWLEPLLVAARTGAAKMKKNRDTLRDLCDSTVKLMETIQHQILSYQGTTADKLMQHCKEFEYLMKDVLKSIKQMQIRAEGPWAKLQELFNSDKIAQQVNEYEKKIKAFLDHIQT</sequence>
<protein>
    <submittedName>
        <fullName evidence="1">Uncharacterized protein</fullName>
    </submittedName>
</protein>
<accession>A0AAD6VV37</accession>